<feature type="transmembrane region" description="Helical" evidence="1">
    <location>
        <begin position="423"/>
        <end position="443"/>
    </location>
</feature>
<dbReference type="EMBL" id="JAGGLB010000010">
    <property type="protein sequence ID" value="MBP1991831.1"/>
    <property type="molecule type" value="Genomic_DNA"/>
</dbReference>
<evidence type="ECO:0000256" key="1">
    <source>
        <dbReference type="SAM" id="Phobius"/>
    </source>
</evidence>
<sequence length="453" mass="50809">MQRKKVYKIGVLLLCWMLLLPSSLGHAAERQPTRVLLLYDSLGIGTSREGNVAVLQRLLASYRTQVSIMSADHYKKGSMQSYEKVILVINASDLEITNTGIHEDIEIFKGSYMHIGSNLLKREPDAYVPSFEKGIAQELALADALKEWLGIELPGQSYVVIKELYPFSDLQLLTEMADRLYEAGIPFIASIRPVFDNTEFPAMKRYLNVLKYVQSRNGSIFVHAPAVLDGVSRNGDMLGTKMSGFISMLAGEGVAPLGIGTELFWSYDLQYAEHGLSFFDSAVLFPDKLPLYMEKTETSMPFSSSLYSIPISDLPKLEQKSGQSEAFPMDTAVTLDFIDDKEQLAAAVQVLIDSRIHYADFKESSHEVRNTQDVISSSNGVVWINDKMLHLDPNPNPDDVGDDYKYQPEVQQSLTGLFMIQNLIYIVIIIVSLVVFGALLVVGRRLYKRKYMK</sequence>
<keyword evidence="4" id="KW-1185">Reference proteome</keyword>
<proteinExistence type="predicted"/>
<comment type="caution">
    <text evidence="3">The sequence shown here is derived from an EMBL/GenBank/DDBJ whole genome shotgun (WGS) entry which is preliminary data.</text>
</comment>
<gene>
    <name evidence="3" type="ORF">J2Z66_003438</name>
</gene>
<accession>A0ABS4IXX0</accession>
<keyword evidence="1" id="KW-0472">Membrane</keyword>
<evidence type="ECO:0000256" key="2">
    <source>
        <dbReference type="SAM" id="SignalP"/>
    </source>
</evidence>
<keyword evidence="1" id="KW-0812">Transmembrane</keyword>
<evidence type="ECO:0000313" key="3">
    <source>
        <dbReference type="EMBL" id="MBP1991831.1"/>
    </source>
</evidence>
<keyword evidence="2" id="KW-0732">Signal</keyword>
<protein>
    <submittedName>
        <fullName evidence="3">Uncharacterized protein YdaL</fullName>
    </submittedName>
</protein>
<evidence type="ECO:0000313" key="4">
    <source>
        <dbReference type="Proteomes" id="UP001519287"/>
    </source>
</evidence>
<keyword evidence="1" id="KW-1133">Transmembrane helix</keyword>
<dbReference type="RefSeq" id="WP_209972552.1">
    <property type="nucleotide sequence ID" value="NZ_JAGGLB010000010.1"/>
</dbReference>
<feature type="chain" id="PRO_5047447843" evidence="2">
    <location>
        <begin position="28"/>
        <end position="453"/>
    </location>
</feature>
<name>A0ABS4IXX0_9BACL</name>
<dbReference type="Proteomes" id="UP001519287">
    <property type="component" value="Unassembled WGS sequence"/>
</dbReference>
<organism evidence="3 4">
    <name type="scientific">Paenibacillus eucommiae</name>
    <dbReference type="NCBI Taxonomy" id="1355755"/>
    <lineage>
        <taxon>Bacteria</taxon>
        <taxon>Bacillati</taxon>
        <taxon>Bacillota</taxon>
        <taxon>Bacilli</taxon>
        <taxon>Bacillales</taxon>
        <taxon>Paenibacillaceae</taxon>
        <taxon>Paenibacillus</taxon>
    </lineage>
</organism>
<feature type="signal peptide" evidence="2">
    <location>
        <begin position="1"/>
        <end position="27"/>
    </location>
</feature>
<reference evidence="3 4" key="1">
    <citation type="submission" date="2021-03" db="EMBL/GenBank/DDBJ databases">
        <title>Genomic Encyclopedia of Type Strains, Phase IV (KMG-IV): sequencing the most valuable type-strain genomes for metagenomic binning, comparative biology and taxonomic classification.</title>
        <authorList>
            <person name="Goeker M."/>
        </authorList>
    </citation>
    <scope>NUCLEOTIDE SEQUENCE [LARGE SCALE GENOMIC DNA]</scope>
    <source>
        <strain evidence="3 4">DSM 26048</strain>
    </source>
</reference>